<reference evidence="2 3" key="1">
    <citation type="journal article" date="2010" name="Nature">
        <title>The Ectocarpus genome and the independent evolution of multicellularity in brown algae.</title>
        <authorList>
            <person name="Cock J.M."/>
            <person name="Sterck L."/>
            <person name="Rouze P."/>
            <person name="Scornet D."/>
            <person name="Allen A.E."/>
            <person name="Amoutzias G."/>
            <person name="Anthouard V."/>
            <person name="Artiguenave F."/>
            <person name="Aury J.M."/>
            <person name="Badger J.H."/>
            <person name="Beszteri B."/>
            <person name="Billiau K."/>
            <person name="Bonnet E."/>
            <person name="Bothwell J.H."/>
            <person name="Bowler C."/>
            <person name="Boyen C."/>
            <person name="Brownlee C."/>
            <person name="Carrano C.J."/>
            <person name="Charrier B."/>
            <person name="Cho G.Y."/>
            <person name="Coelho S.M."/>
            <person name="Collen J."/>
            <person name="Corre E."/>
            <person name="Da Silva C."/>
            <person name="Delage L."/>
            <person name="Delaroque N."/>
            <person name="Dittami S.M."/>
            <person name="Doulbeau S."/>
            <person name="Elias M."/>
            <person name="Farnham G."/>
            <person name="Gachon C.M."/>
            <person name="Gschloessl B."/>
            <person name="Heesch S."/>
            <person name="Jabbari K."/>
            <person name="Jubin C."/>
            <person name="Kawai H."/>
            <person name="Kimura K."/>
            <person name="Kloareg B."/>
            <person name="Kupper F.C."/>
            <person name="Lang D."/>
            <person name="Le Bail A."/>
            <person name="Leblanc C."/>
            <person name="Lerouge P."/>
            <person name="Lohr M."/>
            <person name="Lopez P.J."/>
            <person name="Martens C."/>
            <person name="Maumus F."/>
            <person name="Michel G."/>
            <person name="Miranda-Saavedra D."/>
            <person name="Morales J."/>
            <person name="Moreau H."/>
            <person name="Motomura T."/>
            <person name="Nagasato C."/>
            <person name="Napoli C.A."/>
            <person name="Nelson D.R."/>
            <person name="Nyvall-Collen P."/>
            <person name="Peters A.F."/>
            <person name="Pommier C."/>
            <person name="Potin P."/>
            <person name="Poulain J."/>
            <person name="Quesneville H."/>
            <person name="Read B."/>
            <person name="Rensing S.A."/>
            <person name="Ritter A."/>
            <person name="Rousvoal S."/>
            <person name="Samanta M."/>
            <person name="Samson G."/>
            <person name="Schroeder D.C."/>
            <person name="Segurens B."/>
            <person name="Strittmatter M."/>
            <person name="Tonon T."/>
            <person name="Tregear J.W."/>
            <person name="Valentin K."/>
            <person name="von Dassow P."/>
            <person name="Yamagishi T."/>
            <person name="Van de Peer Y."/>
            <person name="Wincker P."/>
        </authorList>
    </citation>
    <scope>NUCLEOTIDE SEQUENCE [LARGE SCALE GENOMIC DNA]</scope>
    <source>
        <strain evidence="3">Ec32 / CCAP1310/4</strain>
    </source>
</reference>
<organism evidence="2 3">
    <name type="scientific">Ectocarpus siliculosus</name>
    <name type="common">Brown alga</name>
    <name type="synonym">Conferva siliculosa</name>
    <dbReference type="NCBI Taxonomy" id="2880"/>
    <lineage>
        <taxon>Eukaryota</taxon>
        <taxon>Sar</taxon>
        <taxon>Stramenopiles</taxon>
        <taxon>Ochrophyta</taxon>
        <taxon>PX clade</taxon>
        <taxon>Phaeophyceae</taxon>
        <taxon>Ectocarpales</taxon>
        <taxon>Ectocarpaceae</taxon>
        <taxon>Ectocarpus</taxon>
    </lineage>
</organism>
<dbReference type="Proteomes" id="UP000002630">
    <property type="component" value="Unassembled WGS sequence"/>
</dbReference>
<dbReference type="Gene3D" id="3.30.420.10">
    <property type="entry name" value="Ribonuclease H-like superfamily/Ribonuclease H"/>
    <property type="match status" value="1"/>
</dbReference>
<feature type="region of interest" description="Disordered" evidence="1">
    <location>
        <begin position="1"/>
        <end position="38"/>
    </location>
</feature>
<dbReference type="InParanoid" id="D8LNM6"/>
<protein>
    <submittedName>
        <fullName evidence="2">Uncharacterized protein</fullName>
    </submittedName>
</protein>
<feature type="region of interest" description="Disordered" evidence="1">
    <location>
        <begin position="629"/>
        <end position="674"/>
    </location>
</feature>
<sequence length="674" mass="76766">MTKPKGRNKPTGGVGGRETKARKRAKTAAARDALALDRRSAKLEQERAALASEMAQREQALRAKEQALRAKEAAFAKKEEAAARAAAQREKREQEEVERVEAAAAAAAEKVAQDLNYMDTSVHEVKPKKGEVWTHLQSRMVLMLLFDLRKEGRSENEAVLQVARTFKIGHDKVRRINNHWWDHRQLYETTAAGRGKMAKEDDGRRRLTEVQADQLREFINDEHKAGRQVFRRTVAEWVHRTCNMEQPSNRSVGGLLSRLGYKRRRGRIKTPPLNAERLARIRRFLVEMDMAKRAEDAGLAVIVYMDESFVHQAHGSPYSYFPSDENGVVQDGIGRTTGKGLRMIMVHAITKWGPLAKFCDGFPIEEGWFKETGSGKKKMEDEETAEFLWQAKLAKGDYHAAMTDSMFMEWLEHRLSPAYNAIPEFEGKKMILVLDNASYHHGFDAEVKVPETNTKKHNVDLLRKFGAKSIRVKRKEGEQGFVEHNFEVPSEPGSSFPAGNREGGVSRAEVATATREYIRLNYPERLEERVVTFMKKKGWALIWTPPYMPSFQPIELFWQHGKQYVSLNFELKRKMREVWVQIRQGWYGDKEWSGQEGGWKAANCSKLVEHAIGEMNKWVRDRDAGLSGKIGNLQKPDGYDKDDVSPVGDVEEGVGEQIQQESAEWGDGSDEVEP</sequence>
<evidence type="ECO:0000313" key="3">
    <source>
        <dbReference type="Proteomes" id="UP000002630"/>
    </source>
</evidence>
<dbReference type="InterPro" id="IPR036397">
    <property type="entry name" value="RNaseH_sf"/>
</dbReference>
<evidence type="ECO:0000313" key="2">
    <source>
        <dbReference type="EMBL" id="CBN78236.1"/>
    </source>
</evidence>
<gene>
    <name evidence="2" type="ORF">Esi_0005_0027</name>
</gene>
<dbReference type="PANTHER" id="PTHR33939">
    <property type="entry name" value="PROTEIN CBG22215"/>
    <property type="match status" value="1"/>
</dbReference>
<dbReference type="GO" id="GO:0003676">
    <property type="term" value="F:nucleic acid binding"/>
    <property type="evidence" value="ECO:0007669"/>
    <property type="project" value="InterPro"/>
</dbReference>
<dbReference type="OrthoDB" id="168086at2759"/>
<dbReference type="AlphaFoldDB" id="D8LNM6"/>
<dbReference type="EMBL" id="FN649760">
    <property type="protein sequence ID" value="CBN78236.1"/>
    <property type="molecule type" value="Genomic_DNA"/>
</dbReference>
<keyword evidence="3" id="KW-1185">Reference proteome</keyword>
<dbReference type="PANTHER" id="PTHR33939:SF1">
    <property type="entry name" value="DUF4371 DOMAIN-CONTAINING PROTEIN"/>
    <property type="match status" value="1"/>
</dbReference>
<accession>D8LNM6</accession>
<name>D8LNM6_ECTSI</name>
<evidence type="ECO:0000256" key="1">
    <source>
        <dbReference type="SAM" id="MobiDB-lite"/>
    </source>
</evidence>
<proteinExistence type="predicted"/>